<evidence type="ECO:0000313" key="2">
    <source>
        <dbReference type="EMBL" id="GAA4425577.1"/>
    </source>
</evidence>
<reference evidence="3" key="1">
    <citation type="journal article" date="2019" name="Int. J. Syst. Evol. Microbiol.">
        <title>The Global Catalogue of Microorganisms (GCM) 10K type strain sequencing project: providing services to taxonomists for standard genome sequencing and annotation.</title>
        <authorList>
            <consortium name="The Broad Institute Genomics Platform"/>
            <consortium name="The Broad Institute Genome Sequencing Center for Infectious Disease"/>
            <person name="Wu L."/>
            <person name="Ma J."/>
        </authorList>
    </citation>
    <scope>NUCLEOTIDE SEQUENCE [LARGE SCALE GENOMIC DNA]</scope>
    <source>
        <strain evidence="3">JCM 17926</strain>
    </source>
</reference>
<feature type="transmembrane region" description="Helical" evidence="1">
    <location>
        <begin position="142"/>
        <end position="161"/>
    </location>
</feature>
<organism evidence="2 3">
    <name type="scientific">Pontibacter saemangeumensis</name>
    <dbReference type="NCBI Taxonomy" id="1084525"/>
    <lineage>
        <taxon>Bacteria</taxon>
        <taxon>Pseudomonadati</taxon>
        <taxon>Bacteroidota</taxon>
        <taxon>Cytophagia</taxon>
        <taxon>Cytophagales</taxon>
        <taxon>Hymenobacteraceae</taxon>
        <taxon>Pontibacter</taxon>
    </lineage>
</organism>
<proteinExistence type="predicted"/>
<keyword evidence="1" id="KW-1133">Transmembrane helix</keyword>
<name>A0ABP8LAX7_9BACT</name>
<keyword evidence="3" id="KW-1185">Reference proteome</keyword>
<evidence type="ECO:0000256" key="1">
    <source>
        <dbReference type="SAM" id="Phobius"/>
    </source>
</evidence>
<dbReference type="Proteomes" id="UP001500552">
    <property type="component" value="Unassembled WGS sequence"/>
</dbReference>
<accession>A0ABP8LAX7</accession>
<evidence type="ECO:0000313" key="3">
    <source>
        <dbReference type="Proteomes" id="UP001500552"/>
    </source>
</evidence>
<keyword evidence="1" id="KW-0812">Transmembrane</keyword>
<sequence>MVKLTSGVLQVTTKGVAFALSQPSVGVKVAVTEAPANSSSEEIPVTFQVPSVATKTGVVKGVPSIYKVTLAPAALVGPVPATLVAPSEIGPVRVKTPAGAAEDCTAIELTLLTFPLAFALAVIGVAAAMPPPAAAVKLAAQVPALVTVAVIGVLVPLWLMIAPSRCPAVPPV</sequence>
<gene>
    <name evidence="2" type="ORF">GCM10023188_06690</name>
</gene>
<feature type="transmembrane region" description="Helical" evidence="1">
    <location>
        <begin position="109"/>
        <end position="130"/>
    </location>
</feature>
<protein>
    <submittedName>
        <fullName evidence="2">Uncharacterized protein</fullName>
    </submittedName>
</protein>
<comment type="caution">
    <text evidence="2">The sequence shown here is derived from an EMBL/GenBank/DDBJ whole genome shotgun (WGS) entry which is preliminary data.</text>
</comment>
<keyword evidence="1" id="KW-0472">Membrane</keyword>
<dbReference type="EMBL" id="BAABHC010000002">
    <property type="protein sequence ID" value="GAA4425577.1"/>
    <property type="molecule type" value="Genomic_DNA"/>
</dbReference>